<evidence type="ECO:0000259" key="9">
    <source>
        <dbReference type="PROSITE" id="PS50835"/>
    </source>
</evidence>
<dbReference type="PANTHER" id="PTHR47118:SF1">
    <property type="entry name" value="CYTOTOXIC AND REGULATORY T-CELL MOLECULE"/>
    <property type="match status" value="1"/>
</dbReference>
<dbReference type="SUPFAM" id="SSF48726">
    <property type="entry name" value="Immunoglobulin"/>
    <property type="match status" value="2"/>
</dbReference>
<dbReference type="InterPro" id="IPR036179">
    <property type="entry name" value="Ig-like_dom_sf"/>
</dbReference>
<reference evidence="11" key="1">
    <citation type="submission" date="2025-08" db="UniProtKB">
        <authorList>
            <consortium name="RefSeq"/>
        </authorList>
    </citation>
    <scope>IDENTIFICATION</scope>
</reference>
<evidence type="ECO:0000256" key="8">
    <source>
        <dbReference type="SAM" id="SignalP"/>
    </source>
</evidence>
<dbReference type="InterPro" id="IPR013783">
    <property type="entry name" value="Ig-like_fold"/>
</dbReference>
<feature type="compositionally biased region" description="Polar residues" evidence="6">
    <location>
        <begin position="266"/>
        <end position="281"/>
    </location>
</feature>
<keyword evidence="10" id="KW-1185">Reference proteome</keyword>
<feature type="compositionally biased region" description="Low complexity" evidence="6">
    <location>
        <begin position="297"/>
        <end position="306"/>
    </location>
</feature>
<feature type="region of interest" description="Disordered" evidence="6">
    <location>
        <begin position="222"/>
        <end position="335"/>
    </location>
</feature>
<evidence type="ECO:0000256" key="3">
    <source>
        <dbReference type="ARBA" id="ARBA00022989"/>
    </source>
</evidence>
<proteinExistence type="predicted"/>
<dbReference type="RefSeq" id="XP_072835284.1">
    <property type="nucleotide sequence ID" value="XM_072979183.1"/>
</dbReference>
<dbReference type="InterPro" id="IPR053096">
    <property type="entry name" value="CRTAM"/>
</dbReference>
<dbReference type="InterPro" id="IPR007110">
    <property type="entry name" value="Ig-like_dom"/>
</dbReference>
<protein>
    <submittedName>
        <fullName evidence="11">Cytotoxic and regulatory T-cell molecule isoform X1</fullName>
    </submittedName>
</protein>
<comment type="subcellular location">
    <subcellularLocation>
        <location evidence="1">Membrane</location>
        <topology evidence="1">Single-pass membrane protein</topology>
    </subcellularLocation>
</comment>
<dbReference type="PANTHER" id="PTHR47118">
    <property type="entry name" value="CYTOTOXIC AND REGULATORY T-CELL MOLECULE"/>
    <property type="match status" value="1"/>
</dbReference>
<evidence type="ECO:0000313" key="11">
    <source>
        <dbReference type="RefSeq" id="XP_072835284.1"/>
    </source>
</evidence>
<dbReference type="GeneID" id="110078376"/>
<evidence type="ECO:0000256" key="7">
    <source>
        <dbReference type="SAM" id="Phobius"/>
    </source>
</evidence>
<sequence length="468" mass="52137">MPLIAMLCVLALFPLQGAFEQETLTVVEGQNLDLRCVMAAHNGSVLEWRNPREFVIFFQTWRGIRDQRYTITHYSNDALSIRLSNVTVHDEGVYTCFSYSSRIRRKQVKVTVLAAPSKVMLEISRVRVDNQEENAVLRCSAWGSKPPPQIMWLLDSGVELLGDMDNQLEAKKFNSISIISVQTYTQRSPISCIIRHEALGEEKLTVTLYSKASTLEKILNGTEEHSNISTPSPSAGAATRSSNSTLNDSEQQLNTTEAKSSGRMPSASTETPPLTSNTNNAPHKRLNVTKGPSGVRTSSSSASTQTLNFQTTDAESNSTRNATEGNFSAQTTPLSTDAATLSSQKTNEANLTYKEILKKNPSVLFPVLVTGLLFALLIIVLLLAMKLWKAHQEWKKENNILEQTLESNRSKPNDDHLQQEKNQHIIPWKTSKKYVIHGSCSRTSKNSEESQDSSVFEKQVPYIKETDL</sequence>
<keyword evidence="3 7" id="KW-1133">Transmembrane helix</keyword>
<dbReference type="Pfam" id="PF08205">
    <property type="entry name" value="C2-set_2"/>
    <property type="match status" value="1"/>
</dbReference>
<keyword evidence="4 7" id="KW-0472">Membrane</keyword>
<feature type="signal peptide" evidence="8">
    <location>
        <begin position="1"/>
        <end position="18"/>
    </location>
</feature>
<feature type="compositionally biased region" description="Polar residues" evidence="6">
    <location>
        <begin position="307"/>
        <end position="335"/>
    </location>
</feature>
<feature type="chain" id="PRO_5045274216" evidence="8">
    <location>
        <begin position="19"/>
        <end position="468"/>
    </location>
</feature>
<dbReference type="InterPro" id="IPR013106">
    <property type="entry name" value="Ig_V-set"/>
</dbReference>
<dbReference type="Pfam" id="PF07686">
    <property type="entry name" value="V-set"/>
    <property type="match status" value="1"/>
</dbReference>
<feature type="domain" description="Ig-like" evidence="9">
    <location>
        <begin position="2"/>
        <end position="111"/>
    </location>
</feature>
<evidence type="ECO:0000256" key="5">
    <source>
        <dbReference type="ARBA" id="ARBA00023157"/>
    </source>
</evidence>
<organism evidence="10 11">
    <name type="scientific">Pogona vitticeps</name>
    <name type="common">central bearded dragon</name>
    <dbReference type="NCBI Taxonomy" id="103695"/>
    <lineage>
        <taxon>Eukaryota</taxon>
        <taxon>Metazoa</taxon>
        <taxon>Chordata</taxon>
        <taxon>Craniata</taxon>
        <taxon>Vertebrata</taxon>
        <taxon>Euteleostomi</taxon>
        <taxon>Lepidosauria</taxon>
        <taxon>Squamata</taxon>
        <taxon>Bifurcata</taxon>
        <taxon>Unidentata</taxon>
        <taxon>Episquamata</taxon>
        <taxon>Toxicofera</taxon>
        <taxon>Iguania</taxon>
        <taxon>Acrodonta</taxon>
        <taxon>Agamidae</taxon>
        <taxon>Amphibolurinae</taxon>
        <taxon>Pogona</taxon>
    </lineage>
</organism>
<evidence type="ECO:0000256" key="2">
    <source>
        <dbReference type="ARBA" id="ARBA00022692"/>
    </source>
</evidence>
<feature type="transmembrane region" description="Helical" evidence="7">
    <location>
        <begin position="363"/>
        <end position="385"/>
    </location>
</feature>
<evidence type="ECO:0000256" key="1">
    <source>
        <dbReference type="ARBA" id="ARBA00004167"/>
    </source>
</evidence>
<gene>
    <name evidence="11" type="primary">CRTAM</name>
</gene>
<dbReference type="Gene3D" id="2.60.40.10">
    <property type="entry name" value="Immunoglobulins"/>
    <property type="match status" value="2"/>
</dbReference>
<name>A0ABM5EQ58_9SAUR</name>
<dbReference type="Proteomes" id="UP001652642">
    <property type="component" value="Chromosome 8"/>
</dbReference>
<evidence type="ECO:0000256" key="4">
    <source>
        <dbReference type="ARBA" id="ARBA00023136"/>
    </source>
</evidence>
<keyword evidence="2 7" id="KW-0812">Transmembrane</keyword>
<dbReference type="PROSITE" id="PS50835">
    <property type="entry name" value="IG_LIKE"/>
    <property type="match status" value="2"/>
</dbReference>
<feature type="domain" description="Ig-like" evidence="9">
    <location>
        <begin position="116"/>
        <end position="207"/>
    </location>
</feature>
<keyword evidence="5" id="KW-1015">Disulfide bond</keyword>
<evidence type="ECO:0000256" key="6">
    <source>
        <dbReference type="SAM" id="MobiDB-lite"/>
    </source>
</evidence>
<evidence type="ECO:0000313" key="10">
    <source>
        <dbReference type="Proteomes" id="UP001652642"/>
    </source>
</evidence>
<feature type="region of interest" description="Disordered" evidence="6">
    <location>
        <begin position="439"/>
        <end position="468"/>
    </location>
</feature>
<keyword evidence="8" id="KW-0732">Signal</keyword>
<feature type="compositionally biased region" description="Polar residues" evidence="6">
    <location>
        <begin position="227"/>
        <end position="259"/>
    </location>
</feature>
<dbReference type="InterPro" id="IPR003599">
    <property type="entry name" value="Ig_sub"/>
</dbReference>
<accession>A0ABM5EQ58</accession>
<dbReference type="InterPro" id="IPR013162">
    <property type="entry name" value="CD80_C2-set"/>
</dbReference>
<dbReference type="SMART" id="SM00409">
    <property type="entry name" value="IG"/>
    <property type="match status" value="2"/>
</dbReference>